<comment type="caution">
    <text evidence="1">The sequence shown here is derived from an EMBL/GenBank/DDBJ whole genome shotgun (WGS) entry which is preliminary data.</text>
</comment>
<evidence type="ECO:0000313" key="1">
    <source>
        <dbReference type="EMBL" id="KAJ9659164.1"/>
    </source>
</evidence>
<keyword evidence="2" id="KW-1185">Reference proteome</keyword>
<protein>
    <submittedName>
        <fullName evidence="1">Uncharacterized protein</fullName>
    </submittedName>
</protein>
<dbReference type="EMBL" id="JAPDRQ010000043">
    <property type="protein sequence ID" value="KAJ9659164.1"/>
    <property type="molecule type" value="Genomic_DNA"/>
</dbReference>
<proteinExistence type="predicted"/>
<dbReference type="Proteomes" id="UP001172386">
    <property type="component" value="Unassembled WGS sequence"/>
</dbReference>
<name>A0ACC3ACN4_9EURO</name>
<gene>
    <name evidence="1" type="ORF">H2198_003306</name>
</gene>
<sequence length="310" mass="34866">MTVSETTPPASGEFNVVHLELLYFWSTESHRSFMVSSAAPLVYADTCIRQGLRHPFLMQQILATSALHLSIERPSQKTFYRHHATQLQATALAEFKTILQKLDESNIVSAFLFSSLVGLHVFCDTFSSGETDFNQVLDSLISCINLLRGVRSIIGGWWTYLLTTELSPILTVAADKRQAGEDNPYPLRDLADLIAEADIGAASREAYQETLKELERGFADQVQLSADEGATTANMIFAWLVIVPKEYVELLSQRRPEALIILSHYAVLLHYRRHFWAIGDSGKFLVEGITSHLGKHWEKWLTWPKSIAVV</sequence>
<reference evidence="1" key="1">
    <citation type="submission" date="2022-10" db="EMBL/GenBank/DDBJ databases">
        <title>Culturing micro-colonial fungi from biological soil crusts in the Mojave desert and describing Neophaeococcomyces mojavensis, and introducing the new genera and species Taxawa tesnikishii.</title>
        <authorList>
            <person name="Kurbessoian T."/>
            <person name="Stajich J.E."/>
        </authorList>
    </citation>
    <scope>NUCLEOTIDE SEQUENCE</scope>
    <source>
        <strain evidence="1">JES_112</strain>
    </source>
</reference>
<organism evidence="1 2">
    <name type="scientific">Neophaeococcomyces mojaviensis</name>
    <dbReference type="NCBI Taxonomy" id="3383035"/>
    <lineage>
        <taxon>Eukaryota</taxon>
        <taxon>Fungi</taxon>
        <taxon>Dikarya</taxon>
        <taxon>Ascomycota</taxon>
        <taxon>Pezizomycotina</taxon>
        <taxon>Eurotiomycetes</taxon>
        <taxon>Chaetothyriomycetidae</taxon>
        <taxon>Chaetothyriales</taxon>
        <taxon>Chaetothyriales incertae sedis</taxon>
        <taxon>Neophaeococcomyces</taxon>
    </lineage>
</organism>
<accession>A0ACC3ACN4</accession>
<evidence type="ECO:0000313" key="2">
    <source>
        <dbReference type="Proteomes" id="UP001172386"/>
    </source>
</evidence>